<dbReference type="AlphaFoldDB" id="A0A1C0TVN8"/>
<dbReference type="EMBL" id="MAUJ01000001">
    <property type="protein sequence ID" value="OCQ23375.1"/>
    <property type="molecule type" value="Genomic_DNA"/>
</dbReference>
<sequence>MRGFGKLSSQVLLSAMALSKHKVFEGELNLNIIGVRAANTRANTFNDLICVLYQQNGEWQLKQFKATTDAGLYWRKHPMNIDGTAVLVPGQHRGLWKLGYHQGKYRALVQNKPVIVLRDNDKNAELETDEAQAELQLGYFGINCHRASAHIESKQVDKWSAGCQVFANPDDFDEFINLCEQSAERYGNTFSYTLLEQNQLKESKENAE</sequence>
<dbReference type="Proteomes" id="UP000093366">
    <property type="component" value="Unassembled WGS sequence"/>
</dbReference>
<evidence type="ECO:0000313" key="1">
    <source>
        <dbReference type="EMBL" id="OCQ23375.1"/>
    </source>
</evidence>
<dbReference type="RefSeq" id="WP_065789393.1">
    <property type="nucleotide sequence ID" value="NZ_MAUJ01000001.1"/>
</dbReference>
<comment type="caution">
    <text evidence="1">The sequence shown here is derived from an EMBL/GenBank/DDBJ whole genome shotgun (WGS) entry which is preliminary data.</text>
</comment>
<gene>
    <name evidence="1" type="ORF">A7985_05390</name>
</gene>
<dbReference type="OrthoDB" id="653560at2"/>
<evidence type="ECO:0000313" key="2">
    <source>
        <dbReference type="Proteomes" id="UP000093366"/>
    </source>
</evidence>
<name>A0A1C0TVN8_9GAMM</name>
<accession>A0A1C0TVN8</accession>
<proteinExistence type="predicted"/>
<organism evidence="1 2">
    <name type="scientific">Pseudoalteromonas luteoviolacea</name>
    <dbReference type="NCBI Taxonomy" id="43657"/>
    <lineage>
        <taxon>Bacteria</taxon>
        <taxon>Pseudomonadati</taxon>
        <taxon>Pseudomonadota</taxon>
        <taxon>Gammaproteobacteria</taxon>
        <taxon>Alteromonadales</taxon>
        <taxon>Pseudoalteromonadaceae</taxon>
        <taxon>Pseudoalteromonas</taxon>
    </lineage>
</organism>
<reference evidence="2" key="1">
    <citation type="submission" date="2016-07" db="EMBL/GenBank/DDBJ databases">
        <authorList>
            <person name="Florea S."/>
            <person name="Webb J.S."/>
            <person name="Jaromczyk J."/>
            <person name="Schardl C.L."/>
        </authorList>
    </citation>
    <scope>NUCLEOTIDE SEQUENCE [LARGE SCALE GENOMIC DNA]</scope>
    <source>
        <strain evidence="2">IPB1</strain>
    </source>
</reference>
<protein>
    <submittedName>
        <fullName evidence="1">Uncharacterized protein</fullName>
    </submittedName>
</protein>